<evidence type="ECO:0000256" key="3">
    <source>
        <dbReference type="SAM" id="Phobius"/>
    </source>
</evidence>
<evidence type="ECO:0000259" key="5">
    <source>
        <dbReference type="Pfam" id="PF23307"/>
    </source>
</evidence>
<feature type="region of interest" description="Disordered" evidence="2">
    <location>
        <begin position="1222"/>
        <end position="1249"/>
    </location>
</feature>
<feature type="repeat" description="ANK" evidence="1">
    <location>
        <begin position="90"/>
        <end position="122"/>
    </location>
</feature>
<feature type="repeat" description="ANK" evidence="1">
    <location>
        <begin position="244"/>
        <end position="276"/>
    </location>
</feature>
<dbReference type="PROSITE" id="PS50297">
    <property type="entry name" value="ANK_REP_REGION"/>
    <property type="match status" value="6"/>
</dbReference>
<feature type="repeat" description="ANK" evidence="1">
    <location>
        <begin position="277"/>
        <end position="309"/>
    </location>
</feature>
<dbReference type="Proteomes" id="UP000054632">
    <property type="component" value="Unassembled WGS sequence"/>
</dbReference>
<protein>
    <submittedName>
        <fullName evidence="6">Kinase D-interacting substrate</fullName>
    </submittedName>
</protein>
<feature type="compositionally biased region" description="Polar residues" evidence="2">
    <location>
        <begin position="1386"/>
        <end position="1395"/>
    </location>
</feature>
<sequence length="1405" mass="159522">LNSMLTDARYTNLEMWTITSATSSTAKQDPFQVFEGGSYDNITSTFRNLPVDIANEKGETPLIISSRLGDISLVKFFLQCGFDPNAKDDEMWSALLNAAKNGYIEICKVLLDAGANIEDSDVASWTPLCWAVYKKREDVVRLFIEKGASVNVIDEVCQVIFFISKLFKIIYIFLHLKHTMTPLLWASGRGYTSIVDQLLRAGARVAVRDGFGNDALIWGSYIKSLPIVQLLLKAGSCADTVGMRGLTALILATQANSFEMVKAILEKPCALNAVDHKGHPALYYAVLNGNAEIVEALLNAGAYVNPSEQIRESVLLKAVKSGFIDVVRLLLDHHVDIDCQDSEGRTALHLAIDKGFLEILQLLLENEPNLELKNTDGDTPLLKSARIRNLAFVQLFKQAGANVGATDKNGDTSVHIALRCRSRRMVQILLAPPFDSRILYQPNRNKETAYSIDRAVGKPILPQIFGPLDSASKTEAMMGYELYSSALADVLCAPNLSLPLFVGLYAKWGSGKSFLLRKVRGALTTLSRSWLSPTPLIWSWSIAFLLNFISIVFGLFLFTFLPWKVALWPMLIIFATFFLTYLYIMKWKSTLARRINMFISRKYAFIRLTFQTMFFDPPVLNEREIFSCPIGFIYADYRRLSNFECEHALTNIIDTFYAGLESYYGWLPVRLARAFKTHSRGRRKPKPRRLCGIPLMLLMALLVICFFVAVYLFLLYYQKRFSGPFLLSLLILATVGLLSLYPTSFVVVQSTVLRPRRTMKRLLSKIEKLSFEAFMEKLRTEVQILQETVDRLDCYTRSQTRMVIFVDGLDSCEGSRIVQTLDAIQVLFGRSQASRFIVLISVDPHVVIAAVRNNLQSAFLQSEVSSYDYLKLIIHMPLYLRNSEFVKLHQQLAQKQRRNAPVDTAGLKMLMRQETVAGSYWSLAESCRGSMRSPKPSAIPSQTFLGPEIVRDDYFGDLNPRSLRRIVNALSLTGRLMRAFDIDFSWVTLGHWTSLIEQWPYRMSWTIEYTERCGAADHVTLREMYNMIKDRIPNEHDYLIEMDRNPKGLDSYFQSELDPVLCVHHMRTFIPFTSNLDPYVRKLIRDKLETFDLTLNCPMIHHSEGVTNELLTVPVGVSRLFLHPMWRKVRLSTLTVMELCHLLKALPLSNIEAVEKYCRICHTSNISGLTLSVCELDKLKTEFRMSFGDWEIFCLMVNYLRNREKQMDFSVENVEENATLPQLIMKSSSTSTTSTLKRRKREDEDEANTQHNWLQNRLGHLDKVDYEEEAVDIASSLITNSRRSSVTFEFDEVQSPEEGKKLSPYNNTLPQVAVSRLSPNTYANSEPLPSRPPSEAGKGQPSSATGEMSRPLLSSSDSEEEEEEEEEEENNQLTVRPKETIFRPSILNSQNSLIRASSEPGVNVE</sequence>
<dbReference type="GO" id="GO:0030165">
    <property type="term" value="F:PDZ domain binding"/>
    <property type="evidence" value="ECO:0007669"/>
    <property type="project" value="TreeGrafter"/>
</dbReference>
<keyword evidence="1" id="KW-0040">ANK repeat</keyword>
<feature type="repeat" description="ANK" evidence="1">
    <location>
        <begin position="123"/>
        <end position="155"/>
    </location>
</feature>
<keyword evidence="3" id="KW-1133">Transmembrane helix</keyword>
<dbReference type="Pfam" id="PF00023">
    <property type="entry name" value="Ank"/>
    <property type="match status" value="1"/>
</dbReference>
<evidence type="ECO:0000313" key="6">
    <source>
        <dbReference type="EMBL" id="KRY69745.1"/>
    </source>
</evidence>
<dbReference type="InterPro" id="IPR011646">
    <property type="entry name" value="KAP_P-loop"/>
</dbReference>
<dbReference type="PANTHER" id="PTHR24116">
    <property type="entry name" value="KINASE D-INTERACTING SUBSTRATE OF 220 KDA"/>
    <property type="match status" value="1"/>
</dbReference>
<dbReference type="Pfam" id="PF12796">
    <property type="entry name" value="Ank_2"/>
    <property type="match status" value="3"/>
</dbReference>
<dbReference type="PROSITE" id="PS50088">
    <property type="entry name" value="ANK_REPEAT"/>
    <property type="match status" value="9"/>
</dbReference>
<evidence type="ECO:0000313" key="7">
    <source>
        <dbReference type="Proteomes" id="UP000054632"/>
    </source>
</evidence>
<feature type="domain" description="KAP NTPase" evidence="4">
    <location>
        <begin position="480"/>
        <end position="977"/>
    </location>
</feature>
<comment type="caution">
    <text evidence="6">The sequence shown here is derived from an EMBL/GenBank/DDBJ whole genome shotgun (WGS) entry which is preliminary data.</text>
</comment>
<accession>A0A0V1E876</accession>
<organism evidence="6 7">
    <name type="scientific">Trichinella pseudospiralis</name>
    <name type="common">Parasitic roundworm</name>
    <dbReference type="NCBI Taxonomy" id="6337"/>
    <lineage>
        <taxon>Eukaryota</taxon>
        <taxon>Metazoa</taxon>
        <taxon>Ecdysozoa</taxon>
        <taxon>Nematoda</taxon>
        <taxon>Enoplea</taxon>
        <taxon>Dorylaimia</taxon>
        <taxon>Trichinellida</taxon>
        <taxon>Trichinellidae</taxon>
        <taxon>Trichinella</taxon>
    </lineage>
</organism>
<dbReference type="EMBL" id="JYDR01000085">
    <property type="protein sequence ID" value="KRY69745.1"/>
    <property type="molecule type" value="Genomic_DNA"/>
</dbReference>
<dbReference type="InterPro" id="IPR057092">
    <property type="entry name" value="SAM_KIDINS220"/>
</dbReference>
<evidence type="ECO:0000259" key="4">
    <source>
        <dbReference type="Pfam" id="PF07693"/>
    </source>
</evidence>
<keyword evidence="6" id="KW-0808">Transferase</keyword>
<keyword evidence="3" id="KW-0472">Membrane</keyword>
<dbReference type="Pfam" id="PF07693">
    <property type="entry name" value="KAP_NTPase"/>
    <property type="match status" value="1"/>
</dbReference>
<feature type="domain" description="Kinase D-interacting substrate of 220 kDa-like SAM" evidence="5">
    <location>
        <begin position="1127"/>
        <end position="1209"/>
    </location>
</feature>
<dbReference type="InterPro" id="IPR002110">
    <property type="entry name" value="Ankyrin_rpt"/>
</dbReference>
<evidence type="ECO:0000256" key="1">
    <source>
        <dbReference type="PROSITE-ProRule" id="PRU00023"/>
    </source>
</evidence>
<feature type="compositionally biased region" description="Acidic residues" evidence="2">
    <location>
        <begin position="1357"/>
        <end position="1370"/>
    </location>
</feature>
<dbReference type="Gene3D" id="1.25.40.20">
    <property type="entry name" value="Ankyrin repeat-containing domain"/>
    <property type="match status" value="2"/>
</dbReference>
<reference evidence="6 7" key="1">
    <citation type="submission" date="2015-01" db="EMBL/GenBank/DDBJ databases">
        <title>Evolution of Trichinella species and genotypes.</title>
        <authorList>
            <person name="Korhonen P.K."/>
            <person name="Edoardo P."/>
            <person name="Giuseppe L.R."/>
            <person name="Gasser R.B."/>
        </authorList>
    </citation>
    <scope>NUCLEOTIDE SEQUENCE [LARGE SCALE GENOMIC DNA]</scope>
    <source>
        <strain evidence="6">ISS13</strain>
    </source>
</reference>
<feature type="transmembrane region" description="Helical" evidence="3">
    <location>
        <begin position="536"/>
        <end position="560"/>
    </location>
</feature>
<dbReference type="PANTHER" id="PTHR24116:SF0">
    <property type="entry name" value="KINASE D-INTERACTING SUBSTRATE OF 220 KDA"/>
    <property type="match status" value="1"/>
</dbReference>
<dbReference type="GO" id="GO:0019887">
    <property type="term" value="F:protein kinase regulator activity"/>
    <property type="evidence" value="ECO:0007669"/>
    <property type="project" value="TreeGrafter"/>
</dbReference>
<keyword evidence="3" id="KW-0812">Transmembrane</keyword>
<dbReference type="SUPFAM" id="SSF48403">
    <property type="entry name" value="Ankyrin repeat"/>
    <property type="match status" value="2"/>
</dbReference>
<feature type="transmembrane region" description="Helical" evidence="3">
    <location>
        <begin position="690"/>
        <end position="714"/>
    </location>
</feature>
<feature type="transmembrane region" description="Helical" evidence="3">
    <location>
        <begin position="566"/>
        <end position="584"/>
    </location>
</feature>
<feature type="non-terminal residue" evidence="6">
    <location>
        <position position="1"/>
    </location>
</feature>
<dbReference type="InterPro" id="IPR052771">
    <property type="entry name" value="Neurotrophin_sig_adaptor"/>
</dbReference>
<feature type="region of interest" description="Disordered" evidence="2">
    <location>
        <begin position="1320"/>
        <end position="1405"/>
    </location>
</feature>
<gene>
    <name evidence="6" type="primary">kidins220</name>
    <name evidence="6" type="ORF">T4A_10427</name>
</gene>
<dbReference type="Pfam" id="PF23307">
    <property type="entry name" value="SAM_KIDINS220"/>
    <property type="match status" value="1"/>
</dbReference>
<feature type="repeat" description="ANK" evidence="1">
    <location>
        <begin position="57"/>
        <end position="89"/>
    </location>
</feature>
<proteinExistence type="predicted"/>
<feature type="repeat" description="ANK" evidence="1">
    <location>
        <begin position="343"/>
        <end position="375"/>
    </location>
</feature>
<feature type="repeat" description="ANK" evidence="1">
    <location>
        <begin position="310"/>
        <end position="342"/>
    </location>
</feature>
<dbReference type="InterPro" id="IPR036770">
    <property type="entry name" value="Ankyrin_rpt-contain_sf"/>
</dbReference>
<feature type="repeat" description="ANK" evidence="1">
    <location>
        <begin position="376"/>
        <end position="408"/>
    </location>
</feature>
<name>A0A0V1E876_TRIPS</name>
<dbReference type="SMART" id="SM00248">
    <property type="entry name" value="ANK"/>
    <property type="match status" value="11"/>
</dbReference>
<keyword evidence="6" id="KW-0418">Kinase</keyword>
<feature type="repeat" description="ANK" evidence="1">
    <location>
        <begin position="178"/>
        <end position="210"/>
    </location>
</feature>
<feature type="compositionally biased region" description="Polar residues" evidence="2">
    <location>
        <begin position="1340"/>
        <end position="1356"/>
    </location>
</feature>
<evidence type="ECO:0000256" key="2">
    <source>
        <dbReference type="SAM" id="MobiDB-lite"/>
    </source>
</evidence>
<feature type="transmembrane region" description="Helical" evidence="3">
    <location>
        <begin position="726"/>
        <end position="753"/>
    </location>
</feature>
<dbReference type="GO" id="GO:0016301">
    <property type="term" value="F:kinase activity"/>
    <property type="evidence" value="ECO:0007669"/>
    <property type="project" value="UniProtKB-KW"/>
</dbReference>